<evidence type="ECO:0000313" key="1">
    <source>
        <dbReference type="EMBL" id="OIQ70851.1"/>
    </source>
</evidence>
<comment type="caution">
    <text evidence="1">The sequence shown here is derived from an EMBL/GenBank/DDBJ whole genome shotgun (WGS) entry which is preliminary data.</text>
</comment>
<dbReference type="AlphaFoldDB" id="A0A1J5Q022"/>
<accession>A0A1J5Q022</accession>
<sequence length="122" mass="14351">MEFKTKQQNIALEAVQLENKFDYPEVAKKCRLIDSDTRTVLIDRAMAERIKMGYPVKREELVLHSVQMYPQKIQHLGIDRVISGSDDLYVLPEGWRYDPDCFGYMAEWLDQQPLRIAHGFFI</sequence>
<name>A0A1J5Q022_9ZZZZ</name>
<gene>
    <name evidence="1" type="ORF">GALL_475360</name>
</gene>
<protein>
    <submittedName>
        <fullName evidence="1">Uncharacterized protein</fullName>
    </submittedName>
</protein>
<organism evidence="1">
    <name type="scientific">mine drainage metagenome</name>
    <dbReference type="NCBI Taxonomy" id="410659"/>
    <lineage>
        <taxon>unclassified sequences</taxon>
        <taxon>metagenomes</taxon>
        <taxon>ecological metagenomes</taxon>
    </lineage>
</organism>
<reference evidence="1" key="1">
    <citation type="submission" date="2016-10" db="EMBL/GenBank/DDBJ databases">
        <title>Sequence of Gallionella enrichment culture.</title>
        <authorList>
            <person name="Poehlein A."/>
            <person name="Muehling M."/>
            <person name="Daniel R."/>
        </authorList>
    </citation>
    <scope>NUCLEOTIDE SEQUENCE</scope>
</reference>
<proteinExistence type="predicted"/>
<dbReference type="EMBL" id="MLJW01003995">
    <property type="protein sequence ID" value="OIQ70851.1"/>
    <property type="molecule type" value="Genomic_DNA"/>
</dbReference>